<dbReference type="EMBL" id="HG695918">
    <property type="protein sequence ID" value="CDI86710.1"/>
    <property type="molecule type" value="Genomic_DNA"/>
</dbReference>
<dbReference type="Proteomes" id="UP000018201">
    <property type="component" value="Unassembled WGS sequence"/>
</dbReference>
<name>U6H2N9_9EIME</name>
<dbReference type="OrthoDB" id="354253at2759"/>
<protein>
    <submittedName>
        <fullName evidence="3">Uncharacterized protein</fullName>
    </submittedName>
</protein>
<evidence type="ECO:0000256" key="2">
    <source>
        <dbReference type="SAM" id="MobiDB-lite"/>
    </source>
</evidence>
<keyword evidence="4" id="KW-1185">Reference proteome</keyword>
<keyword evidence="1" id="KW-0175">Coiled coil</keyword>
<organism evidence="3 4">
    <name type="scientific">Eimeria praecox</name>
    <dbReference type="NCBI Taxonomy" id="51316"/>
    <lineage>
        <taxon>Eukaryota</taxon>
        <taxon>Sar</taxon>
        <taxon>Alveolata</taxon>
        <taxon>Apicomplexa</taxon>
        <taxon>Conoidasida</taxon>
        <taxon>Coccidia</taxon>
        <taxon>Eucoccidiorida</taxon>
        <taxon>Eimeriorina</taxon>
        <taxon>Eimeriidae</taxon>
        <taxon>Eimeria</taxon>
    </lineage>
</organism>
<feature type="coiled-coil region" evidence="1">
    <location>
        <begin position="188"/>
        <end position="242"/>
    </location>
</feature>
<evidence type="ECO:0000256" key="1">
    <source>
        <dbReference type="SAM" id="Coils"/>
    </source>
</evidence>
<dbReference type="VEuPathDB" id="ToxoDB:EPH_0002250"/>
<dbReference type="AlphaFoldDB" id="U6H2N9"/>
<reference evidence="3" key="2">
    <citation type="submission" date="2013-10" db="EMBL/GenBank/DDBJ databases">
        <authorList>
            <person name="Aslett M."/>
        </authorList>
    </citation>
    <scope>NUCLEOTIDE SEQUENCE [LARGE SCALE GENOMIC DNA]</scope>
    <source>
        <strain evidence="3">Houghton</strain>
    </source>
</reference>
<accession>U6H2N9</accession>
<gene>
    <name evidence="3" type="ORF">EPH_0002250</name>
</gene>
<evidence type="ECO:0000313" key="4">
    <source>
        <dbReference type="Proteomes" id="UP000018201"/>
    </source>
</evidence>
<reference evidence="3" key="1">
    <citation type="submission" date="2013-10" db="EMBL/GenBank/DDBJ databases">
        <title>Genomic analysis of the causative agents of coccidiosis in chickens.</title>
        <authorList>
            <person name="Reid A.J."/>
            <person name="Blake D."/>
            <person name="Billington K."/>
            <person name="Browne H."/>
            <person name="Dunn M."/>
            <person name="Hung S."/>
            <person name="Kawahara F."/>
            <person name="Miranda-Saavedra D."/>
            <person name="Mourier T."/>
            <person name="Nagra H."/>
            <person name="Otto T.D."/>
            <person name="Rawlings N."/>
            <person name="Sanchez A."/>
            <person name="Sanders M."/>
            <person name="Subramaniam C."/>
            <person name="Tay Y."/>
            <person name="Dear P."/>
            <person name="Doerig C."/>
            <person name="Gruber A."/>
            <person name="Parkinson J."/>
            <person name="Shirley M."/>
            <person name="Wan K.L."/>
            <person name="Berriman M."/>
            <person name="Tomley F."/>
            <person name="Pain A."/>
        </authorList>
    </citation>
    <scope>NUCLEOTIDE SEQUENCE [LARGE SCALE GENOMIC DNA]</scope>
    <source>
        <strain evidence="3">Houghton</strain>
    </source>
</reference>
<feature type="region of interest" description="Disordered" evidence="2">
    <location>
        <begin position="151"/>
        <end position="171"/>
    </location>
</feature>
<sequence length="328" mass="35995">MQGNHKKDLKTHLARLLKDEPHDGLDSLARANPSQAGFRTSLPCNGLAGPLLLLERQMRIDLPTAISTGDCTASSMPKYAVDGIALKSLRNLLPRRILMATTEREQGNLQLWLLADGIQQPGLSTEWTLPHASLALEFSCATASEFASPAGGFAQSRRTREDPKEGLSNLSLPPKSSRLCLARRTSVAPDVQVQVDAILQEREDLQEELHALLGRISATPALRGLETEAAQVDANVRMLANQRAVASREQMQQHLLLLQHAFVAFRQNLVQHLQASTLAAPKELSVAAENTGETITAKTYLSLRQRPKEKALSTKILFLRKVQTDESL</sequence>
<proteinExistence type="predicted"/>
<evidence type="ECO:0000313" key="3">
    <source>
        <dbReference type="EMBL" id="CDI86710.1"/>
    </source>
</evidence>